<dbReference type="PANTHER" id="PTHR43544:SF32">
    <property type="entry name" value="CHAIN DEHYDROGENASE, PUTATIVE (AFU_ORTHOLOGUE AFUA_5G01530)-RELATED"/>
    <property type="match status" value="1"/>
</dbReference>
<dbReference type="PANTHER" id="PTHR43544">
    <property type="entry name" value="SHORT-CHAIN DEHYDROGENASE/REDUCTASE"/>
    <property type="match status" value="1"/>
</dbReference>
<protein>
    <submittedName>
        <fullName evidence="2">Uncharacterized protein</fullName>
    </submittedName>
</protein>
<name>A0ABR2Y9C1_9PEZI</name>
<evidence type="ECO:0000313" key="2">
    <source>
        <dbReference type="EMBL" id="KAK9783819.1"/>
    </source>
</evidence>
<dbReference type="InterPro" id="IPR002347">
    <property type="entry name" value="SDR_fam"/>
</dbReference>
<dbReference type="Pfam" id="PF00106">
    <property type="entry name" value="adh_short"/>
    <property type="match status" value="1"/>
</dbReference>
<keyword evidence="3" id="KW-1185">Reference proteome</keyword>
<evidence type="ECO:0000256" key="1">
    <source>
        <dbReference type="ARBA" id="ARBA00006484"/>
    </source>
</evidence>
<proteinExistence type="inferred from homology"/>
<comment type="similarity">
    <text evidence="1">Belongs to the short-chain dehydrogenases/reductases (SDR) family.</text>
</comment>
<sequence length="258" mass="27627">MASSTKIILITGANSGIGLATSLLLARSSPEYDVIMGVRSMERGLKALAEIESGKRPGTVSLLELDVTSDKSIEAAVKKLTADFGVVDVLINNAGFISDETHITRQNMHSLFDTNVCGPVLLTQALEGLLQASKNPRIINISSSLGSLGLRLDQSNPGNCVRGIDSYRASKTALNMVSANQLWNYREWEHPPKVFSFCPGYVVTNLEGEAGKNGGMASKGAKSTDTSAQGILEIIRGERDGEIGQFITPIDIGKSWSW</sequence>
<organism evidence="2 3">
    <name type="scientific">Seiridium cardinale</name>
    <dbReference type="NCBI Taxonomy" id="138064"/>
    <lineage>
        <taxon>Eukaryota</taxon>
        <taxon>Fungi</taxon>
        <taxon>Dikarya</taxon>
        <taxon>Ascomycota</taxon>
        <taxon>Pezizomycotina</taxon>
        <taxon>Sordariomycetes</taxon>
        <taxon>Xylariomycetidae</taxon>
        <taxon>Amphisphaeriales</taxon>
        <taxon>Sporocadaceae</taxon>
        <taxon>Seiridium</taxon>
    </lineage>
</organism>
<dbReference type="Proteomes" id="UP001465668">
    <property type="component" value="Unassembled WGS sequence"/>
</dbReference>
<dbReference type="EMBL" id="JARVKM010000001">
    <property type="protein sequence ID" value="KAK9783819.1"/>
    <property type="molecule type" value="Genomic_DNA"/>
</dbReference>
<evidence type="ECO:0000313" key="3">
    <source>
        <dbReference type="Proteomes" id="UP001465668"/>
    </source>
</evidence>
<dbReference type="Gene3D" id="3.40.50.720">
    <property type="entry name" value="NAD(P)-binding Rossmann-like Domain"/>
    <property type="match status" value="1"/>
</dbReference>
<gene>
    <name evidence="2" type="ORF">SCAR479_00378</name>
</gene>
<accession>A0ABR2Y9C1</accession>
<dbReference type="InterPro" id="IPR051468">
    <property type="entry name" value="Fungal_SecMetab_SDRs"/>
</dbReference>
<reference evidence="2 3" key="1">
    <citation type="submission" date="2024-02" db="EMBL/GenBank/DDBJ databases">
        <title>First draft genome assembly of two strains of Seiridium cardinale.</title>
        <authorList>
            <person name="Emiliani G."/>
            <person name="Scali E."/>
        </authorList>
    </citation>
    <scope>NUCLEOTIDE SEQUENCE [LARGE SCALE GENOMIC DNA]</scope>
    <source>
        <strain evidence="2 3">BM-138-000479</strain>
    </source>
</reference>
<comment type="caution">
    <text evidence="2">The sequence shown here is derived from an EMBL/GenBank/DDBJ whole genome shotgun (WGS) entry which is preliminary data.</text>
</comment>
<dbReference type="PRINTS" id="PR00081">
    <property type="entry name" value="GDHRDH"/>
</dbReference>
<dbReference type="SUPFAM" id="SSF51735">
    <property type="entry name" value="NAD(P)-binding Rossmann-fold domains"/>
    <property type="match status" value="1"/>
</dbReference>
<dbReference type="InterPro" id="IPR036291">
    <property type="entry name" value="NAD(P)-bd_dom_sf"/>
</dbReference>